<dbReference type="InterPro" id="IPR013785">
    <property type="entry name" value="Aldolase_TIM"/>
</dbReference>
<dbReference type="InterPro" id="IPR014732">
    <property type="entry name" value="OMPdecase"/>
</dbReference>
<feature type="non-terminal residue" evidence="11">
    <location>
        <position position="1"/>
    </location>
</feature>
<dbReference type="AlphaFoldDB" id="A0A537KAA0"/>
<dbReference type="GO" id="GO:0005829">
    <property type="term" value="C:cytosol"/>
    <property type="evidence" value="ECO:0007669"/>
    <property type="project" value="TreeGrafter"/>
</dbReference>
<evidence type="ECO:0000256" key="3">
    <source>
        <dbReference type="ARBA" id="ARBA00012321"/>
    </source>
</evidence>
<protein>
    <recommendedName>
        <fullName evidence="4">Orotidine 5'-phosphate decarboxylase</fullName>
        <ecNumber evidence="3">4.1.1.23</ecNumber>
    </recommendedName>
    <alternativeName>
        <fullName evidence="8">OMP decarboxylase</fullName>
    </alternativeName>
</protein>
<reference evidence="11 12" key="1">
    <citation type="journal article" date="2019" name="Nat. Microbiol.">
        <title>Mediterranean grassland soil C-N compound turnover is dependent on rainfall and depth, and is mediated by genomically divergent microorganisms.</title>
        <authorList>
            <person name="Diamond S."/>
            <person name="Andeer P.F."/>
            <person name="Li Z."/>
            <person name="Crits-Christoph A."/>
            <person name="Burstein D."/>
            <person name="Anantharaman K."/>
            <person name="Lane K.R."/>
            <person name="Thomas B.C."/>
            <person name="Pan C."/>
            <person name="Northen T.R."/>
            <person name="Banfield J.F."/>
        </authorList>
    </citation>
    <scope>NUCLEOTIDE SEQUENCE [LARGE SCALE GENOMIC DNA]</scope>
    <source>
        <strain evidence="11">NP_3</strain>
    </source>
</reference>
<feature type="binding site" evidence="9">
    <location>
        <position position="125"/>
    </location>
    <ligand>
        <name>substrate</name>
    </ligand>
</feature>
<keyword evidence="5" id="KW-0210">Decarboxylase</keyword>
<feature type="domain" description="Orotidine 5'-phosphate decarboxylase" evidence="10">
    <location>
        <begin position="1"/>
        <end position="140"/>
    </location>
</feature>
<evidence type="ECO:0000313" key="11">
    <source>
        <dbReference type="EMBL" id="TMI92703.1"/>
    </source>
</evidence>
<dbReference type="PANTHER" id="PTHR32119">
    <property type="entry name" value="OROTIDINE 5'-PHOSPHATE DECARBOXYLASE"/>
    <property type="match status" value="1"/>
</dbReference>
<dbReference type="Proteomes" id="UP000318509">
    <property type="component" value="Unassembled WGS sequence"/>
</dbReference>
<evidence type="ECO:0000256" key="1">
    <source>
        <dbReference type="ARBA" id="ARBA00002356"/>
    </source>
</evidence>
<name>A0A537KAA0_9BACT</name>
<sequence length="158" mass="15641">GGTAMLLAAAEAAARTAELIGRRPPTVLGITLLTSGDAAVMKEAGIAGTPAEAAVRLARLALAAGLGGVVASPADAAAIRTACGPDLLIVCPGIRPAGAAADDQRRVATPRAAIDAGADVLVVGRPITRASDPRGAAQELAREIALLAPFDTPRRSVL</sequence>
<evidence type="ECO:0000256" key="8">
    <source>
        <dbReference type="ARBA" id="ARBA00033428"/>
    </source>
</evidence>
<dbReference type="GO" id="GO:0004590">
    <property type="term" value="F:orotidine-5'-phosphate decarboxylase activity"/>
    <property type="evidence" value="ECO:0007669"/>
    <property type="project" value="UniProtKB-EC"/>
</dbReference>
<dbReference type="GO" id="GO:0044205">
    <property type="term" value="P:'de novo' UMP biosynthetic process"/>
    <property type="evidence" value="ECO:0007669"/>
    <property type="project" value="UniProtKB-UniPathway"/>
</dbReference>
<dbReference type="PANTHER" id="PTHR32119:SF2">
    <property type="entry name" value="OROTIDINE 5'-PHOSPHATE DECARBOXYLASE"/>
    <property type="match status" value="1"/>
</dbReference>
<evidence type="ECO:0000256" key="7">
    <source>
        <dbReference type="ARBA" id="ARBA00023239"/>
    </source>
</evidence>
<dbReference type="InterPro" id="IPR011060">
    <property type="entry name" value="RibuloseP-bd_barrel"/>
</dbReference>
<accession>A0A537KAA0</accession>
<dbReference type="EMBL" id="VBAK01000052">
    <property type="protein sequence ID" value="TMI92703.1"/>
    <property type="molecule type" value="Genomic_DNA"/>
</dbReference>
<feature type="binding site" evidence="9">
    <location>
        <position position="95"/>
    </location>
    <ligand>
        <name>substrate</name>
    </ligand>
</feature>
<dbReference type="Gene3D" id="3.20.20.70">
    <property type="entry name" value="Aldolase class I"/>
    <property type="match status" value="1"/>
</dbReference>
<feature type="binding site" evidence="9">
    <location>
        <position position="34"/>
    </location>
    <ligand>
        <name>substrate</name>
    </ligand>
</feature>
<evidence type="ECO:0000256" key="9">
    <source>
        <dbReference type="PIRSR" id="PIRSR614732-2"/>
    </source>
</evidence>
<dbReference type="Pfam" id="PF00215">
    <property type="entry name" value="OMPdecase"/>
    <property type="match status" value="1"/>
</dbReference>
<evidence type="ECO:0000256" key="5">
    <source>
        <dbReference type="ARBA" id="ARBA00022793"/>
    </source>
</evidence>
<dbReference type="GO" id="GO:0006207">
    <property type="term" value="P:'de novo' pyrimidine nucleobase biosynthetic process"/>
    <property type="evidence" value="ECO:0007669"/>
    <property type="project" value="InterPro"/>
</dbReference>
<dbReference type="NCBIfam" id="TIGR01740">
    <property type="entry name" value="pyrF"/>
    <property type="match status" value="1"/>
</dbReference>
<evidence type="ECO:0000259" key="10">
    <source>
        <dbReference type="SMART" id="SM00934"/>
    </source>
</evidence>
<dbReference type="EC" id="4.1.1.23" evidence="3"/>
<proteinExistence type="predicted"/>
<evidence type="ECO:0000256" key="2">
    <source>
        <dbReference type="ARBA" id="ARBA00004861"/>
    </source>
</evidence>
<gene>
    <name evidence="11" type="primary">pyrF</name>
    <name evidence="11" type="ORF">E6H00_02280</name>
</gene>
<comment type="pathway">
    <text evidence="2">Pyrimidine metabolism; UMP biosynthesis via de novo pathway; UMP from orotate: step 2/2.</text>
</comment>
<comment type="function">
    <text evidence="1">Catalyzes the decarboxylation of orotidine 5'-monophosphate (OMP) to uridine 5'-monophosphate (UMP).</text>
</comment>
<feature type="binding site" evidence="9">
    <location>
        <position position="124"/>
    </location>
    <ligand>
        <name>substrate</name>
    </ligand>
</feature>
<evidence type="ECO:0000313" key="12">
    <source>
        <dbReference type="Proteomes" id="UP000318509"/>
    </source>
</evidence>
<evidence type="ECO:0000256" key="4">
    <source>
        <dbReference type="ARBA" id="ARBA00021923"/>
    </source>
</evidence>
<dbReference type="InterPro" id="IPR001754">
    <property type="entry name" value="OMPdeCOase_dom"/>
</dbReference>
<organism evidence="11 12">
    <name type="scientific">Candidatus Segetimicrobium genomatis</name>
    <dbReference type="NCBI Taxonomy" id="2569760"/>
    <lineage>
        <taxon>Bacteria</taxon>
        <taxon>Bacillati</taxon>
        <taxon>Candidatus Sysuimicrobiota</taxon>
        <taxon>Candidatus Sysuimicrobiia</taxon>
        <taxon>Candidatus Sysuimicrobiales</taxon>
        <taxon>Candidatus Segetimicrobiaceae</taxon>
        <taxon>Candidatus Segetimicrobium</taxon>
    </lineage>
</organism>
<dbReference type="SMART" id="SM00934">
    <property type="entry name" value="OMPdecase"/>
    <property type="match status" value="1"/>
</dbReference>
<dbReference type="UniPathway" id="UPA00070">
    <property type="reaction ID" value="UER00120"/>
</dbReference>
<comment type="caution">
    <text evidence="11">The sequence shown here is derived from an EMBL/GenBank/DDBJ whole genome shotgun (WGS) entry which is preliminary data.</text>
</comment>
<feature type="binding site" evidence="9">
    <location>
        <position position="104"/>
    </location>
    <ligand>
        <name>substrate</name>
    </ligand>
</feature>
<keyword evidence="6" id="KW-0665">Pyrimidine biosynthesis</keyword>
<keyword evidence="7 11" id="KW-0456">Lyase</keyword>
<evidence type="ECO:0000256" key="6">
    <source>
        <dbReference type="ARBA" id="ARBA00022975"/>
    </source>
</evidence>
<dbReference type="SUPFAM" id="SSF51366">
    <property type="entry name" value="Ribulose-phoshate binding barrel"/>
    <property type="match status" value="1"/>
</dbReference>